<evidence type="ECO:0008006" key="3">
    <source>
        <dbReference type="Google" id="ProtNLM"/>
    </source>
</evidence>
<sequence length="435" mass="49001">MYYPILTLPVEITTKIFLDCLPVGLPSYDTKSCTPLKDPPLLLTGICWHWRIIALSTPQLWSHVRLEFLGKHGVQAGHIDSWWVAFLGRWLSRAQTQPLSMTISNLTHRDPDEALVGLLDSCRKQWQDVTLKLPFNLFSHFSTHEFLPVLQRLALDAHSIPPTPDISITAFQHAPALTHVRLDGWLRPCHFTLPWAQLTTLELASASPLDCAEALRCTPKLVTCILEILEAPGTSLAPRSVPPMHHLRSLTLTGTAHCYIFPYLALPALEELDLAGRSLNSSDLSSVQFLVSRSGCQLRRLRLYYISDALTAPALQLLGMLPSLENFELAATEAKTITSLFLRLGDASGFLPQLQTLSISHHKMSDSHLHAMFHVVTDGLVRRAKSSPEHVQLCSFALMMQHEETPPRFRIRQRWQELLEGGMGLSVKNRYERWI</sequence>
<dbReference type="AlphaFoldDB" id="A0AAD7GRY0"/>
<dbReference type="SUPFAM" id="SSF52047">
    <property type="entry name" value="RNI-like"/>
    <property type="match status" value="1"/>
</dbReference>
<reference evidence="1" key="1">
    <citation type="submission" date="2023-03" db="EMBL/GenBank/DDBJ databases">
        <title>Massive genome expansion in bonnet fungi (Mycena s.s.) driven by repeated elements and novel gene families across ecological guilds.</title>
        <authorList>
            <consortium name="Lawrence Berkeley National Laboratory"/>
            <person name="Harder C.B."/>
            <person name="Miyauchi S."/>
            <person name="Viragh M."/>
            <person name="Kuo A."/>
            <person name="Thoen E."/>
            <person name="Andreopoulos B."/>
            <person name="Lu D."/>
            <person name="Skrede I."/>
            <person name="Drula E."/>
            <person name="Henrissat B."/>
            <person name="Morin E."/>
            <person name="Kohler A."/>
            <person name="Barry K."/>
            <person name="LaButti K."/>
            <person name="Morin E."/>
            <person name="Salamov A."/>
            <person name="Lipzen A."/>
            <person name="Mereny Z."/>
            <person name="Hegedus B."/>
            <person name="Baldrian P."/>
            <person name="Stursova M."/>
            <person name="Weitz H."/>
            <person name="Taylor A."/>
            <person name="Grigoriev I.V."/>
            <person name="Nagy L.G."/>
            <person name="Martin F."/>
            <person name="Kauserud H."/>
        </authorList>
    </citation>
    <scope>NUCLEOTIDE SEQUENCE</scope>
    <source>
        <strain evidence="1">CBHHK067</strain>
    </source>
</reference>
<comment type="caution">
    <text evidence="1">The sequence shown here is derived from an EMBL/GenBank/DDBJ whole genome shotgun (WGS) entry which is preliminary data.</text>
</comment>
<dbReference type="Proteomes" id="UP001221757">
    <property type="component" value="Unassembled WGS sequence"/>
</dbReference>
<dbReference type="InterPro" id="IPR032675">
    <property type="entry name" value="LRR_dom_sf"/>
</dbReference>
<dbReference type="EMBL" id="JARKIE010000011">
    <property type="protein sequence ID" value="KAJ7703934.1"/>
    <property type="molecule type" value="Genomic_DNA"/>
</dbReference>
<gene>
    <name evidence="1" type="ORF">B0H17DRAFT_39218</name>
</gene>
<evidence type="ECO:0000313" key="2">
    <source>
        <dbReference type="Proteomes" id="UP001221757"/>
    </source>
</evidence>
<dbReference type="Gene3D" id="3.80.10.10">
    <property type="entry name" value="Ribonuclease Inhibitor"/>
    <property type="match status" value="1"/>
</dbReference>
<proteinExistence type="predicted"/>
<protein>
    <recommendedName>
        <fullName evidence="3">F-box domain-containing protein</fullName>
    </recommendedName>
</protein>
<evidence type="ECO:0000313" key="1">
    <source>
        <dbReference type="EMBL" id="KAJ7703934.1"/>
    </source>
</evidence>
<name>A0AAD7GRY0_MYCRO</name>
<accession>A0AAD7GRY0</accession>
<keyword evidence="2" id="KW-1185">Reference proteome</keyword>
<organism evidence="1 2">
    <name type="scientific">Mycena rosella</name>
    <name type="common">Pink bonnet</name>
    <name type="synonym">Agaricus rosellus</name>
    <dbReference type="NCBI Taxonomy" id="1033263"/>
    <lineage>
        <taxon>Eukaryota</taxon>
        <taxon>Fungi</taxon>
        <taxon>Dikarya</taxon>
        <taxon>Basidiomycota</taxon>
        <taxon>Agaricomycotina</taxon>
        <taxon>Agaricomycetes</taxon>
        <taxon>Agaricomycetidae</taxon>
        <taxon>Agaricales</taxon>
        <taxon>Marasmiineae</taxon>
        <taxon>Mycenaceae</taxon>
        <taxon>Mycena</taxon>
    </lineage>
</organism>